<keyword evidence="3" id="KW-1185">Reference proteome</keyword>
<dbReference type="InterPro" id="IPR000182">
    <property type="entry name" value="GNAT_dom"/>
</dbReference>
<dbReference type="InterPro" id="IPR016181">
    <property type="entry name" value="Acyl_CoA_acyltransferase"/>
</dbReference>
<dbReference type="GO" id="GO:0016747">
    <property type="term" value="F:acyltransferase activity, transferring groups other than amino-acyl groups"/>
    <property type="evidence" value="ECO:0007669"/>
    <property type="project" value="InterPro"/>
</dbReference>
<sequence length="230" mass="26316">MESIYEGVLGTQPYHVKVLEQSHLPQILDLQKTVFDALSNKDILQPLSEEEFLFILEEHGLLIGAFVEEQLIAFRAVLVPEIDDDHLGYAIGLVDESELKRVLYQEISNVHPDYRGHGLQKALAKVIMQQIDTKDFDYLAATVMPYNIASLKDKFSQGFYIVNLKYAYGGKLRYVFALDLRQQPLFEQDTITVSMGDIELQQRLIQEGYVGIAMKQSADDWVVEYSKMHP</sequence>
<gene>
    <name evidence="2" type="ORF">D1B33_11815</name>
</gene>
<evidence type="ECO:0000313" key="2">
    <source>
        <dbReference type="EMBL" id="RHW35786.1"/>
    </source>
</evidence>
<keyword evidence="2" id="KW-0808">Transferase</keyword>
<dbReference type="OrthoDB" id="8750087at2"/>
<dbReference type="Proteomes" id="UP000265692">
    <property type="component" value="Unassembled WGS sequence"/>
</dbReference>
<accession>A0A396SC59</accession>
<dbReference type="PROSITE" id="PS51186">
    <property type="entry name" value="GNAT"/>
    <property type="match status" value="1"/>
</dbReference>
<comment type="caution">
    <text evidence="2">The sequence shown here is derived from an EMBL/GenBank/DDBJ whole genome shotgun (WGS) entry which is preliminary data.</text>
</comment>
<name>A0A396SC59_9BACL</name>
<dbReference type="EMBL" id="QWEI01000006">
    <property type="protein sequence ID" value="RHW35786.1"/>
    <property type="molecule type" value="Genomic_DNA"/>
</dbReference>
<dbReference type="AlphaFoldDB" id="A0A396SC59"/>
<proteinExistence type="predicted"/>
<dbReference type="CDD" id="cd04301">
    <property type="entry name" value="NAT_SF"/>
    <property type="match status" value="1"/>
</dbReference>
<evidence type="ECO:0000259" key="1">
    <source>
        <dbReference type="PROSITE" id="PS51186"/>
    </source>
</evidence>
<protein>
    <submittedName>
        <fullName evidence="2">GNAT family N-acetyltransferase</fullName>
    </submittedName>
</protein>
<feature type="domain" description="N-acetyltransferase" evidence="1">
    <location>
        <begin position="14"/>
        <end position="181"/>
    </location>
</feature>
<organism evidence="2 3">
    <name type="scientific">Ureibacillus yapensis</name>
    <dbReference type="NCBI Taxonomy" id="2304605"/>
    <lineage>
        <taxon>Bacteria</taxon>
        <taxon>Bacillati</taxon>
        <taxon>Bacillota</taxon>
        <taxon>Bacilli</taxon>
        <taxon>Bacillales</taxon>
        <taxon>Caryophanaceae</taxon>
        <taxon>Ureibacillus</taxon>
    </lineage>
</organism>
<dbReference type="RefSeq" id="WP_118876605.1">
    <property type="nucleotide sequence ID" value="NZ_QWEI01000006.1"/>
</dbReference>
<dbReference type="Gene3D" id="3.40.630.30">
    <property type="match status" value="1"/>
</dbReference>
<evidence type="ECO:0000313" key="3">
    <source>
        <dbReference type="Proteomes" id="UP000265692"/>
    </source>
</evidence>
<reference evidence="2 3" key="1">
    <citation type="submission" date="2018-08" db="EMBL/GenBank/DDBJ databases">
        <title>Lysinibacillus sp. YLB-03 draft genome sequence.</title>
        <authorList>
            <person name="Yu L."/>
        </authorList>
    </citation>
    <scope>NUCLEOTIDE SEQUENCE [LARGE SCALE GENOMIC DNA]</scope>
    <source>
        <strain evidence="2 3">YLB-03</strain>
    </source>
</reference>
<dbReference type="SUPFAM" id="SSF55729">
    <property type="entry name" value="Acyl-CoA N-acyltransferases (Nat)"/>
    <property type="match status" value="1"/>
</dbReference>